<comment type="caution">
    <text evidence="2">The sequence shown here is derived from an EMBL/GenBank/DDBJ whole genome shotgun (WGS) entry which is preliminary data.</text>
</comment>
<feature type="transmembrane region" description="Helical" evidence="1">
    <location>
        <begin position="166"/>
        <end position="192"/>
    </location>
</feature>
<evidence type="ECO:0000313" key="3">
    <source>
        <dbReference type="Proteomes" id="UP001560685"/>
    </source>
</evidence>
<reference evidence="2 3" key="1">
    <citation type="submission" date="2024-05" db="EMBL/GenBank/DDBJ databases">
        <title>Three bacterial strains, DH-69, EH-24, and ECK-19 isolated from coastal sediments.</title>
        <authorList>
            <person name="Ye Y.-Q."/>
            <person name="Du Z.-J."/>
        </authorList>
    </citation>
    <scope>NUCLEOTIDE SEQUENCE [LARGE SCALE GENOMIC DNA]</scope>
    <source>
        <strain evidence="2 3">ECK-19</strain>
    </source>
</reference>
<gene>
    <name evidence="2" type="ORF">ABFZ84_13460</name>
</gene>
<organism evidence="2 3">
    <name type="scientific">Hyphococcus lacteus</name>
    <dbReference type="NCBI Taxonomy" id="3143536"/>
    <lineage>
        <taxon>Bacteria</taxon>
        <taxon>Pseudomonadati</taxon>
        <taxon>Pseudomonadota</taxon>
        <taxon>Alphaproteobacteria</taxon>
        <taxon>Parvularculales</taxon>
        <taxon>Parvularculaceae</taxon>
        <taxon>Hyphococcus</taxon>
    </lineage>
</organism>
<keyword evidence="1" id="KW-1133">Transmembrane helix</keyword>
<feature type="transmembrane region" description="Helical" evidence="1">
    <location>
        <begin position="45"/>
        <end position="63"/>
    </location>
</feature>
<dbReference type="InterPro" id="IPR018692">
    <property type="entry name" value="DUF2189"/>
</dbReference>
<dbReference type="RefSeq" id="WP_369314602.1">
    <property type="nucleotide sequence ID" value="NZ_JBEHZE010000002.1"/>
</dbReference>
<proteinExistence type="predicted"/>
<sequence length="273" mass="29598">MIETAQATPDAPMTRRHQLGLPLSTPFNWLSAGFADTFRYPLSSLAYGLVVVVISGLLVGGLLELGLDYILFPALSGFMVMGPAIAVGLYEKSRRLENGEPVSLSAMVFVRAKSLGQILFVGVIMMLLLILWLRAAVLLYALFFGMLPFPGIHEIAITILTTPRGWGLLSIGTLTGGLFAAFAFAISAYSIPMLLNERIDAFTAMGTSIAFSWANRGVAIVWGAIILVLFLFSLATGFLGLIVIFPVIGHATWHAYRTMTQGKRMYDVQAETT</sequence>
<accession>A0ABV3Z6W6</accession>
<dbReference type="Proteomes" id="UP001560685">
    <property type="component" value="Unassembled WGS sequence"/>
</dbReference>
<keyword evidence="3" id="KW-1185">Reference proteome</keyword>
<protein>
    <submittedName>
        <fullName evidence="2">DUF2189 domain-containing protein</fullName>
    </submittedName>
</protein>
<evidence type="ECO:0000256" key="1">
    <source>
        <dbReference type="SAM" id="Phobius"/>
    </source>
</evidence>
<keyword evidence="1" id="KW-0812">Transmembrane</keyword>
<name>A0ABV3Z6W6_9PROT</name>
<feature type="transmembrane region" description="Helical" evidence="1">
    <location>
        <begin position="238"/>
        <end position="256"/>
    </location>
</feature>
<dbReference type="EMBL" id="JBEHZE010000002">
    <property type="protein sequence ID" value="MEX6634556.1"/>
    <property type="molecule type" value="Genomic_DNA"/>
</dbReference>
<feature type="transmembrane region" description="Helical" evidence="1">
    <location>
        <begin position="69"/>
        <end position="90"/>
    </location>
</feature>
<keyword evidence="1" id="KW-0472">Membrane</keyword>
<feature type="transmembrane region" description="Helical" evidence="1">
    <location>
        <begin position="213"/>
        <end position="232"/>
    </location>
</feature>
<dbReference type="Pfam" id="PF09955">
    <property type="entry name" value="DUF2189"/>
    <property type="match status" value="1"/>
</dbReference>
<feature type="transmembrane region" description="Helical" evidence="1">
    <location>
        <begin position="118"/>
        <end position="146"/>
    </location>
</feature>
<evidence type="ECO:0000313" key="2">
    <source>
        <dbReference type="EMBL" id="MEX6634556.1"/>
    </source>
</evidence>